<name>A0A754B867_SALER</name>
<dbReference type="EMBL" id="DAAWNC010000020">
    <property type="protein sequence ID" value="HAF8580923.1"/>
    <property type="molecule type" value="Genomic_DNA"/>
</dbReference>
<reference evidence="1" key="2">
    <citation type="submission" date="2020-02" db="EMBL/GenBank/DDBJ databases">
        <authorList>
            <consortium name="NCBI Pathogen Detection Project"/>
        </authorList>
    </citation>
    <scope>NUCLEOTIDE SEQUENCE</scope>
    <source>
        <strain evidence="1">MA.MZ045</strain>
    </source>
</reference>
<reference evidence="1" key="1">
    <citation type="journal article" date="2018" name="Genome Biol.">
        <title>SKESA: strategic k-mer extension for scrupulous assemblies.</title>
        <authorList>
            <person name="Souvorov A."/>
            <person name="Agarwala R."/>
            <person name="Lipman D.J."/>
        </authorList>
    </citation>
    <scope>NUCLEOTIDE SEQUENCE</scope>
    <source>
        <strain evidence="1">MA.MZ045</strain>
    </source>
</reference>
<accession>A0A754B867</accession>
<sequence>MRAVTGCFTVLTITASFPGKYSPLREWRFICGVLPRKGSRCIISGDFQHESLASAFLVESEVSSCHIVSVFFIFHAALQYSGDTDLTEYYFDLSDKSISAYGTRFKDIHIPGENPFILFLDINLRIAETT</sequence>
<organism evidence="1">
    <name type="scientific">Salmonella enterica</name>
    <name type="common">Salmonella choleraesuis</name>
    <dbReference type="NCBI Taxonomy" id="28901"/>
    <lineage>
        <taxon>Bacteria</taxon>
        <taxon>Pseudomonadati</taxon>
        <taxon>Pseudomonadota</taxon>
        <taxon>Gammaproteobacteria</taxon>
        <taxon>Enterobacterales</taxon>
        <taxon>Enterobacteriaceae</taxon>
        <taxon>Salmonella</taxon>
    </lineage>
</organism>
<protein>
    <submittedName>
        <fullName evidence="1">Uncharacterized protein</fullName>
    </submittedName>
</protein>
<dbReference type="RefSeq" id="WP_170875925.1">
    <property type="nucleotide sequence ID" value="NZ_MXLQ01000027.1"/>
</dbReference>
<proteinExistence type="predicted"/>
<evidence type="ECO:0000313" key="1">
    <source>
        <dbReference type="EMBL" id="HAF8580923.1"/>
    </source>
</evidence>
<dbReference type="AlphaFoldDB" id="A0A754B867"/>
<comment type="caution">
    <text evidence="1">The sequence shown here is derived from an EMBL/GenBank/DDBJ whole genome shotgun (WGS) entry which is preliminary data.</text>
</comment>
<gene>
    <name evidence="1" type="ORF">G5T75_004907</name>
</gene>